<keyword evidence="2" id="KW-1185">Reference proteome</keyword>
<proteinExistence type="predicted"/>
<gene>
    <name evidence="1" type="ORF">ABID43_003967</name>
</gene>
<dbReference type="PROSITE" id="PS51257">
    <property type="entry name" value="PROKAR_LIPOPROTEIN"/>
    <property type="match status" value="1"/>
</dbReference>
<dbReference type="EMBL" id="JBEPMM010000014">
    <property type="protein sequence ID" value="MET3694405.1"/>
    <property type="molecule type" value="Genomic_DNA"/>
</dbReference>
<comment type="caution">
    <text evidence="1">The sequence shown here is derived from an EMBL/GenBank/DDBJ whole genome shotgun (WGS) entry which is preliminary data.</text>
</comment>
<reference evidence="1 2" key="1">
    <citation type="submission" date="2024-06" db="EMBL/GenBank/DDBJ databases">
        <title>Genomic Encyclopedia of Type Strains, Phase IV (KMG-IV): sequencing the most valuable type-strain genomes for metagenomic binning, comparative biology and taxonomic classification.</title>
        <authorList>
            <person name="Goeker M."/>
        </authorList>
    </citation>
    <scope>NUCLEOTIDE SEQUENCE [LARGE SCALE GENOMIC DNA]</scope>
    <source>
        <strain evidence="1 2">DSM 21331</strain>
    </source>
</reference>
<evidence type="ECO:0000313" key="1">
    <source>
        <dbReference type="EMBL" id="MET3694405.1"/>
    </source>
</evidence>
<evidence type="ECO:0000313" key="2">
    <source>
        <dbReference type="Proteomes" id="UP001549145"/>
    </source>
</evidence>
<accession>A0ABV2L986</accession>
<dbReference type="Proteomes" id="UP001549145">
    <property type="component" value="Unassembled WGS sequence"/>
</dbReference>
<name>A0ABV2L986_9HYPH</name>
<protein>
    <submittedName>
        <fullName evidence="1">Uncharacterized protein</fullName>
    </submittedName>
</protein>
<dbReference type="SUPFAM" id="SSF52096">
    <property type="entry name" value="ClpP/crotonase"/>
    <property type="match status" value="1"/>
</dbReference>
<organism evidence="1 2">
    <name type="scientific">Methylobacterium goesingense</name>
    <dbReference type="NCBI Taxonomy" id="243690"/>
    <lineage>
        <taxon>Bacteria</taxon>
        <taxon>Pseudomonadati</taxon>
        <taxon>Pseudomonadota</taxon>
        <taxon>Alphaproteobacteria</taxon>
        <taxon>Hyphomicrobiales</taxon>
        <taxon>Methylobacteriaceae</taxon>
        <taxon>Methylobacterium</taxon>
    </lineage>
</organism>
<dbReference type="InterPro" id="IPR029045">
    <property type="entry name" value="ClpP/crotonase-like_dom_sf"/>
</dbReference>
<dbReference type="RefSeq" id="WP_354465970.1">
    <property type="nucleotide sequence ID" value="NZ_JBEPMM010000014.1"/>
</dbReference>
<sequence length="418" mass="43149">MADEVRMVGFGRKRRRLGTAILAAAACCVLTTSGVPAFLKTALADLSLRLEDLVQTRAAEPAARIALGPYGRDVRLAGEIGEGTAARLGTLLAAHPEVTRIHLTSEGGLVDEALAVGELIAARNLATYVPDYCVSACTLAFVRGATRSLVAQGRLGFHAPYDAGLFGQILQAEGSVELAAYVAAGVEPAFAAEALAVPSETLWIPEAARLIQARVATEIVETDRFPDSTLDDDPSPAGARAAVLRAVPLLEALDGRGTILADMANAYLDGYRAGRPEGEALDALRARAQAEIARVLRGADDATWVEIGRTLLGAMRRAEPESCRAIGGEGNLLLAQDALSAGSGGRADDAPRALLARAAGQGGGALSPVRSAARPPRDCAGLIAAYARALAGPEAGATLRALASHPPRPAQEATALPR</sequence>